<protein>
    <submittedName>
        <fullName evidence="2">Acyl-CoA N-acyltransferase</fullName>
    </submittedName>
</protein>
<evidence type="ECO:0000313" key="3">
    <source>
        <dbReference type="Proteomes" id="UP000030104"/>
    </source>
</evidence>
<dbReference type="PANTHER" id="PTHR43415:SF3">
    <property type="entry name" value="GNAT-FAMILY ACETYLTRANSFERASE"/>
    <property type="match status" value="1"/>
</dbReference>
<feature type="domain" description="N-acetyltransferase" evidence="1">
    <location>
        <begin position="17"/>
        <end position="108"/>
    </location>
</feature>
<dbReference type="InterPro" id="IPR000182">
    <property type="entry name" value="GNAT_dom"/>
</dbReference>
<name>A0A0A2KBQ3_PENIT</name>
<dbReference type="GO" id="GO:0016747">
    <property type="term" value="F:acyltransferase activity, transferring groups other than amino-acyl groups"/>
    <property type="evidence" value="ECO:0007669"/>
    <property type="project" value="InterPro"/>
</dbReference>
<dbReference type="Pfam" id="PF13302">
    <property type="entry name" value="Acetyltransf_3"/>
    <property type="match status" value="1"/>
</dbReference>
<comment type="caution">
    <text evidence="2">The sequence shown here is derived from an EMBL/GenBank/DDBJ whole genome shotgun (WGS) entry which is preliminary data.</text>
</comment>
<reference evidence="2 3" key="1">
    <citation type="journal article" date="2015" name="Mol. Plant Microbe Interact.">
        <title>Genome, transcriptome, and functional analyses of Penicillium expansum provide new insights into secondary metabolism and pathogenicity.</title>
        <authorList>
            <person name="Ballester A.R."/>
            <person name="Marcet-Houben M."/>
            <person name="Levin E."/>
            <person name="Sela N."/>
            <person name="Selma-Lazaro C."/>
            <person name="Carmona L."/>
            <person name="Wisniewski M."/>
            <person name="Droby S."/>
            <person name="Gonzalez-Candelas L."/>
            <person name="Gabaldon T."/>
        </authorList>
    </citation>
    <scope>NUCLEOTIDE SEQUENCE [LARGE SCALE GENOMIC DNA]</scope>
    <source>
        <strain evidence="2 3">PHI-1</strain>
    </source>
</reference>
<dbReference type="PhylomeDB" id="A0A0A2KBQ3"/>
<keyword evidence="2" id="KW-0808">Transferase</keyword>
<keyword evidence="3" id="KW-1185">Reference proteome</keyword>
<dbReference type="SUPFAM" id="SSF55729">
    <property type="entry name" value="Acyl-CoA N-acyltransferases (Nat)"/>
    <property type="match status" value="1"/>
</dbReference>
<dbReference type="InterPro" id="IPR016181">
    <property type="entry name" value="Acyl_CoA_acyltransferase"/>
</dbReference>
<gene>
    <name evidence="2" type="ORF">PITC_072470</name>
</gene>
<dbReference type="OMA" id="LHRVEMN"/>
<dbReference type="AlphaFoldDB" id="A0A0A2KBQ3"/>
<dbReference type="HOGENOM" id="CLU_013985_3_2_1"/>
<organism evidence="2 3">
    <name type="scientific">Penicillium italicum</name>
    <name type="common">Blue mold</name>
    <dbReference type="NCBI Taxonomy" id="40296"/>
    <lineage>
        <taxon>Eukaryota</taxon>
        <taxon>Fungi</taxon>
        <taxon>Dikarya</taxon>
        <taxon>Ascomycota</taxon>
        <taxon>Pezizomycotina</taxon>
        <taxon>Eurotiomycetes</taxon>
        <taxon>Eurotiomycetidae</taxon>
        <taxon>Eurotiales</taxon>
        <taxon>Aspergillaceae</taxon>
        <taxon>Penicillium</taxon>
    </lineage>
</organism>
<keyword evidence="2" id="KW-0012">Acyltransferase</keyword>
<dbReference type="OrthoDB" id="64477at2759"/>
<evidence type="ECO:0000313" key="2">
    <source>
        <dbReference type="EMBL" id="KGO65252.1"/>
    </source>
</evidence>
<proteinExistence type="predicted"/>
<sequence>MGLNFTSRVAKHLQRNSDFFVIIYGKDQDSEFGPIGTLFLESSHREMAHHRCSKLGIGILKKYQYYETEAINWALNWAFNSAGLHRVEMNVPSWNMRRCKLCDKMGFNTEGERKECYFKDDEWWNEVNMSMLQRDWKKR</sequence>
<dbReference type="Gene3D" id="3.40.630.30">
    <property type="match status" value="1"/>
</dbReference>
<accession>A0A0A2KBQ3</accession>
<dbReference type="Proteomes" id="UP000030104">
    <property type="component" value="Unassembled WGS sequence"/>
</dbReference>
<dbReference type="EMBL" id="JQGA01001515">
    <property type="protein sequence ID" value="KGO65252.1"/>
    <property type="molecule type" value="Genomic_DNA"/>
</dbReference>
<evidence type="ECO:0000259" key="1">
    <source>
        <dbReference type="Pfam" id="PF13302"/>
    </source>
</evidence>
<dbReference type="PANTHER" id="PTHR43415">
    <property type="entry name" value="SPERMIDINE N(1)-ACETYLTRANSFERASE"/>
    <property type="match status" value="1"/>
</dbReference>